<dbReference type="PANTHER" id="PTHR27008:SF602">
    <property type="entry name" value="LRR RECEPTOR-LIKE SERINE_THREONINE-PROTEIN KINASE EFR"/>
    <property type="match status" value="1"/>
</dbReference>
<evidence type="ECO:0000313" key="9">
    <source>
        <dbReference type="Proteomes" id="UP000222542"/>
    </source>
</evidence>
<dbReference type="STRING" id="4072.A0A2G2Z972"/>
<evidence type="ECO:0000256" key="3">
    <source>
        <dbReference type="ARBA" id="ARBA00022692"/>
    </source>
</evidence>
<reference evidence="8 9" key="2">
    <citation type="journal article" date="2017" name="Genome Biol.">
        <title>New reference genome sequences of hot pepper reveal the massive evolution of plant disease-resistance genes by retroduplication.</title>
        <authorList>
            <person name="Kim S."/>
            <person name="Park J."/>
            <person name="Yeom S.I."/>
            <person name="Kim Y.M."/>
            <person name="Seo E."/>
            <person name="Kim K.T."/>
            <person name="Kim M.S."/>
            <person name="Lee J.M."/>
            <person name="Cheong K."/>
            <person name="Shin H.S."/>
            <person name="Kim S.B."/>
            <person name="Han K."/>
            <person name="Lee J."/>
            <person name="Park M."/>
            <person name="Lee H.A."/>
            <person name="Lee H.Y."/>
            <person name="Lee Y."/>
            <person name="Oh S."/>
            <person name="Lee J.H."/>
            <person name="Choi E."/>
            <person name="Choi E."/>
            <person name="Lee S.E."/>
            <person name="Jeon J."/>
            <person name="Kim H."/>
            <person name="Choi G."/>
            <person name="Song H."/>
            <person name="Lee J."/>
            <person name="Lee S.C."/>
            <person name="Kwon J.K."/>
            <person name="Lee H.Y."/>
            <person name="Koo N."/>
            <person name="Hong Y."/>
            <person name="Kim R.W."/>
            <person name="Kang W.H."/>
            <person name="Huh J.H."/>
            <person name="Kang B.C."/>
            <person name="Yang T.J."/>
            <person name="Lee Y.H."/>
            <person name="Bennetzen J.L."/>
            <person name="Choi D."/>
        </authorList>
    </citation>
    <scope>NUCLEOTIDE SEQUENCE [LARGE SCALE GENOMIC DNA]</scope>
    <source>
        <strain evidence="9">cv. CM334</strain>
    </source>
</reference>
<keyword evidence="3" id="KW-0812">Transmembrane</keyword>
<sequence length="83" mass="9564">MVYKGILKDGTLFEAKVFNWQLVGAFKSFVTECETLRNLHHTNLTKVITSCSNIDFKALVLEFIPNGTLDKWLYSHNLFLNLL</sequence>
<dbReference type="AlphaFoldDB" id="A0A2G2Z972"/>
<evidence type="ECO:0000256" key="4">
    <source>
        <dbReference type="ARBA" id="ARBA00022737"/>
    </source>
</evidence>
<reference evidence="8 9" key="1">
    <citation type="journal article" date="2014" name="Nat. Genet.">
        <title>Genome sequence of the hot pepper provides insights into the evolution of pungency in Capsicum species.</title>
        <authorList>
            <person name="Kim S."/>
            <person name="Park M."/>
            <person name="Yeom S.I."/>
            <person name="Kim Y.M."/>
            <person name="Lee J.M."/>
            <person name="Lee H.A."/>
            <person name="Seo E."/>
            <person name="Choi J."/>
            <person name="Cheong K."/>
            <person name="Kim K.T."/>
            <person name="Jung K."/>
            <person name="Lee G.W."/>
            <person name="Oh S.K."/>
            <person name="Bae C."/>
            <person name="Kim S.B."/>
            <person name="Lee H.Y."/>
            <person name="Kim S.Y."/>
            <person name="Kim M.S."/>
            <person name="Kang B.C."/>
            <person name="Jo Y.D."/>
            <person name="Yang H.B."/>
            <person name="Jeong H.J."/>
            <person name="Kang W.H."/>
            <person name="Kwon J.K."/>
            <person name="Shin C."/>
            <person name="Lim J.Y."/>
            <person name="Park J.H."/>
            <person name="Huh J.H."/>
            <person name="Kim J.S."/>
            <person name="Kim B.D."/>
            <person name="Cohen O."/>
            <person name="Paran I."/>
            <person name="Suh M.C."/>
            <person name="Lee S.B."/>
            <person name="Kim Y.K."/>
            <person name="Shin Y."/>
            <person name="Noh S.J."/>
            <person name="Park J."/>
            <person name="Seo Y.S."/>
            <person name="Kwon S.Y."/>
            <person name="Kim H.A."/>
            <person name="Park J.M."/>
            <person name="Kim H.J."/>
            <person name="Choi S.B."/>
            <person name="Bosland P.W."/>
            <person name="Reeves G."/>
            <person name="Jo S.H."/>
            <person name="Lee B.W."/>
            <person name="Cho H.T."/>
            <person name="Choi H.S."/>
            <person name="Lee M.S."/>
            <person name="Yu Y."/>
            <person name="Do Choi Y."/>
            <person name="Park B.S."/>
            <person name="van Deynze A."/>
            <person name="Ashrafi H."/>
            <person name="Hill T."/>
            <person name="Kim W.T."/>
            <person name="Pai H.S."/>
            <person name="Ahn H.K."/>
            <person name="Yeam I."/>
            <person name="Giovannoni J.J."/>
            <person name="Rose J.K."/>
            <person name="Sorensen I."/>
            <person name="Lee S.J."/>
            <person name="Kim R.W."/>
            <person name="Choi I.Y."/>
            <person name="Choi B.S."/>
            <person name="Lim J.S."/>
            <person name="Lee Y.H."/>
            <person name="Choi D."/>
        </authorList>
    </citation>
    <scope>NUCLEOTIDE SEQUENCE [LARGE SCALE GENOMIC DNA]</scope>
    <source>
        <strain evidence="9">cv. CM334</strain>
    </source>
</reference>
<dbReference type="SUPFAM" id="SSF56112">
    <property type="entry name" value="Protein kinase-like (PK-like)"/>
    <property type="match status" value="1"/>
</dbReference>
<evidence type="ECO:0000256" key="5">
    <source>
        <dbReference type="ARBA" id="ARBA00022989"/>
    </source>
</evidence>
<dbReference type="Proteomes" id="UP000222542">
    <property type="component" value="Unassembled WGS sequence"/>
</dbReference>
<dbReference type="InterPro" id="IPR001245">
    <property type="entry name" value="Ser-Thr/Tyr_kinase_cat_dom"/>
</dbReference>
<dbReference type="InterPro" id="IPR011009">
    <property type="entry name" value="Kinase-like_dom_sf"/>
</dbReference>
<evidence type="ECO:0000259" key="7">
    <source>
        <dbReference type="PROSITE" id="PS50011"/>
    </source>
</evidence>
<keyword evidence="5" id="KW-1133">Transmembrane helix</keyword>
<evidence type="ECO:0000313" key="8">
    <source>
        <dbReference type="EMBL" id="PHT78546.1"/>
    </source>
</evidence>
<dbReference type="Gramene" id="PHT78546">
    <property type="protein sequence ID" value="PHT78546"/>
    <property type="gene ID" value="T459_16598"/>
</dbReference>
<evidence type="ECO:0000256" key="6">
    <source>
        <dbReference type="ARBA" id="ARBA00023136"/>
    </source>
</evidence>
<evidence type="ECO:0000256" key="1">
    <source>
        <dbReference type="ARBA" id="ARBA00004370"/>
    </source>
</evidence>
<accession>A0A2G2Z972</accession>
<comment type="caution">
    <text evidence="8">The sequence shown here is derived from an EMBL/GenBank/DDBJ whole genome shotgun (WGS) entry which is preliminary data.</text>
</comment>
<organism evidence="8 9">
    <name type="scientific">Capsicum annuum</name>
    <name type="common">Capsicum pepper</name>
    <dbReference type="NCBI Taxonomy" id="4072"/>
    <lineage>
        <taxon>Eukaryota</taxon>
        <taxon>Viridiplantae</taxon>
        <taxon>Streptophyta</taxon>
        <taxon>Embryophyta</taxon>
        <taxon>Tracheophyta</taxon>
        <taxon>Spermatophyta</taxon>
        <taxon>Magnoliopsida</taxon>
        <taxon>eudicotyledons</taxon>
        <taxon>Gunneridae</taxon>
        <taxon>Pentapetalae</taxon>
        <taxon>asterids</taxon>
        <taxon>lamiids</taxon>
        <taxon>Solanales</taxon>
        <taxon>Solanaceae</taxon>
        <taxon>Solanoideae</taxon>
        <taxon>Capsiceae</taxon>
        <taxon>Capsicum</taxon>
    </lineage>
</organism>
<dbReference type="GO" id="GO:0016020">
    <property type="term" value="C:membrane"/>
    <property type="evidence" value="ECO:0007669"/>
    <property type="project" value="UniProtKB-SubCell"/>
</dbReference>
<dbReference type="OMA" id="HHTNLTK"/>
<keyword evidence="4" id="KW-0677">Repeat</keyword>
<dbReference type="InterPro" id="IPR051809">
    <property type="entry name" value="Plant_receptor-like_S/T_kinase"/>
</dbReference>
<gene>
    <name evidence="8" type="ORF">T459_16598</name>
</gene>
<keyword evidence="9" id="KW-1185">Reference proteome</keyword>
<comment type="subcellular location">
    <subcellularLocation>
        <location evidence="1">Membrane</location>
    </subcellularLocation>
</comment>
<dbReference type="EMBL" id="AYRZ02000006">
    <property type="protein sequence ID" value="PHT78546.1"/>
    <property type="molecule type" value="Genomic_DNA"/>
</dbReference>
<dbReference type="PANTHER" id="PTHR27008">
    <property type="entry name" value="OS04G0122200 PROTEIN"/>
    <property type="match status" value="1"/>
</dbReference>
<feature type="domain" description="Protein kinase" evidence="7">
    <location>
        <begin position="1"/>
        <end position="83"/>
    </location>
</feature>
<dbReference type="PROSITE" id="PS50011">
    <property type="entry name" value="PROTEIN_KINASE_DOM"/>
    <property type="match status" value="1"/>
</dbReference>
<dbReference type="GO" id="GO:0004672">
    <property type="term" value="F:protein kinase activity"/>
    <property type="evidence" value="ECO:0007669"/>
    <property type="project" value="InterPro"/>
</dbReference>
<dbReference type="Pfam" id="PF07714">
    <property type="entry name" value="PK_Tyr_Ser-Thr"/>
    <property type="match status" value="1"/>
</dbReference>
<proteinExistence type="predicted"/>
<name>A0A2G2Z972_CAPAN</name>
<keyword evidence="2" id="KW-0433">Leucine-rich repeat</keyword>
<dbReference type="InterPro" id="IPR000719">
    <property type="entry name" value="Prot_kinase_dom"/>
</dbReference>
<protein>
    <recommendedName>
        <fullName evidence="7">Protein kinase domain-containing protein</fullName>
    </recommendedName>
</protein>
<keyword evidence="6" id="KW-0472">Membrane</keyword>
<dbReference type="Gene3D" id="1.10.510.10">
    <property type="entry name" value="Transferase(Phosphotransferase) domain 1"/>
    <property type="match status" value="1"/>
</dbReference>
<dbReference type="GO" id="GO:0005524">
    <property type="term" value="F:ATP binding"/>
    <property type="evidence" value="ECO:0007669"/>
    <property type="project" value="InterPro"/>
</dbReference>
<evidence type="ECO:0000256" key="2">
    <source>
        <dbReference type="ARBA" id="ARBA00022614"/>
    </source>
</evidence>